<proteinExistence type="predicted"/>
<dbReference type="PANTHER" id="PTHR33747">
    <property type="entry name" value="UPF0225 PROTEIN SCO1677"/>
    <property type="match status" value="1"/>
</dbReference>
<dbReference type="InterPro" id="IPR004027">
    <property type="entry name" value="SEC_C_motif"/>
</dbReference>
<keyword evidence="2" id="KW-1185">Reference proteome</keyword>
<dbReference type="Pfam" id="PF02810">
    <property type="entry name" value="SEC-C"/>
    <property type="match status" value="1"/>
</dbReference>
<evidence type="ECO:0000313" key="2">
    <source>
        <dbReference type="Proteomes" id="UP000078302"/>
    </source>
</evidence>
<dbReference type="SUPFAM" id="SSF103642">
    <property type="entry name" value="Sec-C motif"/>
    <property type="match status" value="1"/>
</dbReference>
<dbReference type="PANTHER" id="PTHR33747:SF1">
    <property type="entry name" value="ADENYLATE CYCLASE-ASSOCIATED CAP C-TERMINAL DOMAIN-CONTAINING PROTEIN"/>
    <property type="match status" value="1"/>
</dbReference>
<name>A0A179BIJ5_ACIFR</name>
<accession>A0A179BIJ5</accession>
<comment type="caution">
    <text evidence="1">The sequence shown here is derived from an EMBL/GenBank/DDBJ whole genome shotgun (WGS) entry which is preliminary data.</text>
</comment>
<gene>
    <name evidence="1" type="ORF">A4H96_06940</name>
</gene>
<evidence type="ECO:0000313" key="1">
    <source>
        <dbReference type="EMBL" id="OAP91526.1"/>
    </source>
</evidence>
<dbReference type="EMBL" id="LVXZ01000081">
    <property type="protein sequence ID" value="OAP91526.1"/>
    <property type="molecule type" value="Genomic_DNA"/>
</dbReference>
<protein>
    <recommendedName>
        <fullName evidence="3">SEC-C domain-containing protein</fullName>
    </recommendedName>
</protein>
<dbReference type="Proteomes" id="UP000078302">
    <property type="component" value="Unassembled WGS sequence"/>
</dbReference>
<reference evidence="1 2" key="1">
    <citation type="submission" date="2016-04" db="EMBL/GenBank/DDBJ databases">
        <title>Acidithiobacillus ferrooxidans genome sequencing and assembly.</title>
        <authorList>
            <person name="Zhou Z."/>
        </authorList>
    </citation>
    <scope>NUCLEOTIDE SEQUENCE [LARGE SCALE GENOMIC DNA]</scope>
    <source>
        <strain evidence="1 2">BY0502</strain>
    </source>
</reference>
<dbReference type="RefSeq" id="WP_064218912.1">
    <property type="nucleotide sequence ID" value="NZ_LVXZ01000081.1"/>
</dbReference>
<organism evidence="1 2">
    <name type="scientific">Acidithiobacillus ferrooxidans</name>
    <name type="common">Thiobacillus ferrooxidans</name>
    <dbReference type="NCBI Taxonomy" id="920"/>
    <lineage>
        <taxon>Bacteria</taxon>
        <taxon>Pseudomonadati</taxon>
        <taxon>Pseudomonadota</taxon>
        <taxon>Acidithiobacillia</taxon>
        <taxon>Acidithiobacillales</taxon>
        <taxon>Acidithiobacillaceae</taxon>
        <taxon>Acidithiobacillus</taxon>
    </lineage>
</organism>
<dbReference type="Gene3D" id="3.10.450.50">
    <property type="match status" value="1"/>
</dbReference>
<evidence type="ECO:0008006" key="3">
    <source>
        <dbReference type="Google" id="ProtNLM"/>
    </source>
</evidence>
<dbReference type="AlphaFoldDB" id="A0A179BIJ5"/>
<sequence length="439" mass="50140">MFVFFDRESELPEAPDKDPQVLWDRWKRNVIDRQINTAHGAERYIRSGRKIFLDAKRETPLPVPFDQDKAVIHKIIVSHGAKEACERASPQNIYGSLAITYTEADGGTTHPFHIEIDKRKPIHVLDSHNMPIVLQELDTVSDFSAYLDEKVRATTAFDYLGYCGEEDLLGHYLLNYDSATKRHVIGPKGKDTSKVNGVMIGEGEWHDFVQTDLYKNTKNEDRSSYFWDKLIQRTCQNSLDGTLGGNSNIVRGESAIYEMVKEPRFMRRGLSEKMLSAVERFPDTGSFTRQVTFLPSFEPNVGYVLLQLRAPEEFRATPDYREKRQTLLEIACGAAKNKFPNLVKIIGIGIEAPKFSDGTVAEDFILMPCEKWPDEMKIYYEELNREWNFFGTPELRQFNDRVTQFVPPPRPASLAKPGKIGRNDPCPCGSGKKYKKCHG</sequence>